<dbReference type="Proteomes" id="UP001140949">
    <property type="component" value="Unassembled WGS sequence"/>
</dbReference>
<keyword evidence="3" id="KW-1185">Reference proteome</keyword>
<reference evidence="2" key="2">
    <citation type="submission" date="2023-04" db="EMBL/GenBank/DDBJ databases">
        <authorList>
            <person name="Bruccoleri R.E."/>
            <person name="Oakeley E.J."/>
            <person name="Faust A.-M."/>
            <person name="Dessus-Babus S."/>
            <person name="Altorfer M."/>
            <person name="Burckhardt D."/>
            <person name="Oertli M."/>
            <person name="Naumann U."/>
            <person name="Petersen F."/>
            <person name="Wong J."/>
        </authorList>
    </citation>
    <scope>NUCLEOTIDE SEQUENCE</scope>
    <source>
        <strain evidence="2">GSM-AAB239-AS_SAM_17_03QT</strain>
        <tissue evidence="2">Leaf</tissue>
    </source>
</reference>
<dbReference type="EMBL" id="JANAVB010020098">
    <property type="protein sequence ID" value="KAJ6827561.1"/>
    <property type="molecule type" value="Genomic_DNA"/>
</dbReference>
<feature type="region of interest" description="Disordered" evidence="1">
    <location>
        <begin position="1"/>
        <end position="32"/>
    </location>
</feature>
<name>A0AAX6GH99_IRIPA</name>
<evidence type="ECO:0000313" key="2">
    <source>
        <dbReference type="EMBL" id="KAJ6827561.1"/>
    </source>
</evidence>
<comment type="caution">
    <text evidence="2">The sequence shown here is derived from an EMBL/GenBank/DDBJ whole genome shotgun (WGS) entry which is preliminary data.</text>
</comment>
<dbReference type="AlphaFoldDB" id="A0AAX6GH99"/>
<proteinExistence type="predicted"/>
<accession>A0AAX6GH99</accession>
<sequence length="80" mass="8574">MIMAGMLPGVESARRRRMRPSGTASSQSGSRRSSFCLYATGSSLISVSTLCKGVAWAMDPTVARSSGTSLGRRRGDWMRS</sequence>
<gene>
    <name evidence="2" type="ORF">M6B38_126825</name>
</gene>
<evidence type="ECO:0000256" key="1">
    <source>
        <dbReference type="SAM" id="MobiDB-lite"/>
    </source>
</evidence>
<organism evidence="2 3">
    <name type="scientific">Iris pallida</name>
    <name type="common">Sweet iris</name>
    <dbReference type="NCBI Taxonomy" id="29817"/>
    <lineage>
        <taxon>Eukaryota</taxon>
        <taxon>Viridiplantae</taxon>
        <taxon>Streptophyta</taxon>
        <taxon>Embryophyta</taxon>
        <taxon>Tracheophyta</taxon>
        <taxon>Spermatophyta</taxon>
        <taxon>Magnoliopsida</taxon>
        <taxon>Liliopsida</taxon>
        <taxon>Asparagales</taxon>
        <taxon>Iridaceae</taxon>
        <taxon>Iridoideae</taxon>
        <taxon>Irideae</taxon>
        <taxon>Iris</taxon>
    </lineage>
</organism>
<protein>
    <submittedName>
        <fullName evidence="2">E3 ubiquitin-protein ligase ATL44</fullName>
    </submittedName>
</protein>
<reference evidence="2" key="1">
    <citation type="journal article" date="2023" name="GigaByte">
        <title>Genome assembly of the bearded iris, Iris pallida Lam.</title>
        <authorList>
            <person name="Bruccoleri R.E."/>
            <person name="Oakeley E.J."/>
            <person name="Faust A.M.E."/>
            <person name="Altorfer M."/>
            <person name="Dessus-Babus S."/>
            <person name="Burckhardt D."/>
            <person name="Oertli M."/>
            <person name="Naumann U."/>
            <person name="Petersen F."/>
            <person name="Wong J."/>
        </authorList>
    </citation>
    <scope>NUCLEOTIDE SEQUENCE</scope>
    <source>
        <strain evidence="2">GSM-AAB239-AS_SAM_17_03QT</strain>
    </source>
</reference>
<evidence type="ECO:0000313" key="3">
    <source>
        <dbReference type="Proteomes" id="UP001140949"/>
    </source>
</evidence>
<feature type="compositionally biased region" description="Low complexity" evidence="1">
    <location>
        <begin position="21"/>
        <end position="32"/>
    </location>
</feature>